<dbReference type="InParanoid" id="A0A067Q9A5"/>
<organism evidence="1 2">
    <name type="scientific">Jaapia argillacea MUCL 33604</name>
    <dbReference type="NCBI Taxonomy" id="933084"/>
    <lineage>
        <taxon>Eukaryota</taxon>
        <taxon>Fungi</taxon>
        <taxon>Dikarya</taxon>
        <taxon>Basidiomycota</taxon>
        <taxon>Agaricomycotina</taxon>
        <taxon>Agaricomycetes</taxon>
        <taxon>Agaricomycetidae</taxon>
        <taxon>Jaapiales</taxon>
        <taxon>Jaapiaceae</taxon>
        <taxon>Jaapia</taxon>
    </lineage>
</organism>
<dbReference type="AlphaFoldDB" id="A0A067Q9A5"/>
<dbReference type="EMBL" id="KL197711">
    <property type="protein sequence ID" value="KDQ62750.1"/>
    <property type="molecule type" value="Genomic_DNA"/>
</dbReference>
<dbReference type="Proteomes" id="UP000027265">
    <property type="component" value="Unassembled WGS sequence"/>
</dbReference>
<evidence type="ECO:0000313" key="2">
    <source>
        <dbReference type="Proteomes" id="UP000027265"/>
    </source>
</evidence>
<proteinExistence type="predicted"/>
<accession>A0A067Q9A5</accession>
<reference evidence="2" key="1">
    <citation type="journal article" date="2014" name="Proc. Natl. Acad. Sci. U.S.A.">
        <title>Extensive sampling of basidiomycete genomes demonstrates inadequacy of the white-rot/brown-rot paradigm for wood decay fungi.</title>
        <authorList>
            <person name="Riley R."/>
            <person name="Salamov A.A."/>
            <person name="Brown D.W."/>
            <person name="Nagy L.G."/>
            <person name="Floudas D."/>
            <person name="Held B.W."/>
            <person name="Levasseur A."/>
            <person name="Lombard V."/>
            <person name="Morin E."/>
            <person name="Otillar R."/>
            <person name="Lindquist E.A."/>
            <person name="Sun H."/>
            <person name="LaButti K.M."/>
            <person name="Schmutz J."/>
            <person name="Jabbour D."/>
            <person name="Luo H."/>
            <person name="Baker S.E."/>
            <person name="Pisabarro A.G."/>
            <person name="Walton J.D."/>
            <person name="Blanchette R.A."/>
            <person name="Henrissat B."/>
            <person name="Martin F."/>
            <person name="Cullen D."/>
            <person name="Hibbett D.S."/>
            <person name="Grigoriev I.V."/>
        </authorList>
    </citation>
    <scope>NUCLEOTIDE SEQUENCE [LARGE SCALE GENOMIC DNA]</scope>
    <source>
        <strain evidence="2">MUCL 33604</strain>
    </source>
</reference>
<protein>
    <submittedName>
        <fullName evidence="1">Uncharacterized protein</fullName>
    </submittedName>
</protein>
<keyword evidence="2" id="KW-1185">Reference proteome</keyword>
<gene>
    <name evidence="1" type="ORF">JAAARDRAFT_470246</name>
</gene>
<evidence type="ECO:0000313" key="1">
    <source>
        <dbReference type="EMBL" id="KDQ62750.1"/>
    </source>
</evidence>
<sequence length="149" mass="17028">MGGLEPDTVDVLYSPPRPLRHLYLFNRRRLHAVKASLCAARRPHGGEITGSTESLQLFPEKIFARETRMLLIYGLITRTAPLTRRREPSYGYRFSCRRGLSRLSPFSPQSYHKNSANPLESWSPLAFFSPSDLPRVTRRPNRFSLLLGG</sequence>
<dbReference type="HOGENOM" id="CLU_1749940_0_0_1"/>
<name>A0A067Q9A5_9AGAM</name>